<feature type="region of interest" description="Disordered" evidence="1">
    <location>
        <begin position="506"/>
        <end position="543"/>
    </location>
</feature>
<dbReference type="Gene3D" id="2.30.29.30">
    <property type="entry name" value="Pleckstrin-homology domain (PH domain)/Phosphotyrosine-binding domain (PTB)"/>
    <property type="match status" value="1"/>
</dbReference>
<feature type="domain" description="PH" evidence="2">
    <location>
        <begin position="152"/>
        <end position="257"/>
    </location>
</feature>
<feature type="region of interest" description="Disordered" evidence="1">
    <location>
        <begin position="444"/>
        <end position="465"/>
    </location>
</feature>
<evidence type="ECO:0000259" key="2">
    <source>
        <dbReference type="PROSITE" id="PS50003"/>
    </source>
</evidence>
<protein>
    <submittedName>
        <fullName evidence="5 6">Uncharacterized protein LOC102654510</fullName>
    </submittedName>
</protein>
<name>A0A7M7L202_APIME</name>
<dbReference type="KEGG" id="ame:102654510"/>
<evidence type="ECO:0000313" key="5">
    <source>
        <dbReference type="RefSeq" id="XP_026296455.1"/>
    </source>
</evidence>
<keyword evidence="4" id="KW-1185">Reference proteome</keyword>
<dbReference type="RefSeq" id="XP_026296455.1">
    <property type="nucleotide sequence ID" value="XM_026440670.1"/>
</dbReference>
<feature type="compositionally biased region" description="Polar residues" evidence="1">
    <location>
        <begin position="337"/>
        <end position="362"/>
    </location>
</feature>
<dbReference type="OrthoDB" id="243840at2759"/>
<accession>A0A8B8GXI5</accession>
<reference evidence="6" key="2">
    <citation type="submission" date="2025-04" db="UniProtKB">
        <authorList>
            <consortium name="RefSeq"/>
        </authorList>
    </citation>
    <scope>IDENTIFICATION</scope>
    <source>
        <strain evidence="6">DH4</strain>
        <tissue evidence="6">Whole body</tissue>
    </source>
</reference>
<dbReference type="PROSITE" id="PS50003">
    <property type="entry name" value="PH_DOMAIN"/>
    <property type="match status" value="1"/>
</dbReference>
<gene>
    <name evidence="5 6" type="primary">LOC102654510</name>
</gene>
<dbReference type="AlphaFoldDB" id="A0A7M7L202"/>
<evidence type="ECO:0000313" key="4">
    <source>
        <dbReference type="Proteomes" id="UP000005203"/>
    </source>
</evidence>
<proteinExistence type="predicted"/>
<reference evidence="4" key="3">
    <citation type="submission" date="2025-05" db="UniProtKB">
        <authorList>
            <consortium name="RefSeq"/>
        </authorList>
    </citation>
    <scope>NUCLEOTIDE SEQUENCE [LARGE SCALE GENOMIC DNA]</scope>
    <source>
        <strain evidence="4 5">DH4</strain>
        <tissue evidence="5">Whole body</tissue>
    </source>
</reference>
<dbReference type="InterPro" id="IPR001849">
    <property type="entry name" value="PH_domain"/>
</dbReference>
<dbReference type="GeneID" id="102654510"/>
<dbReference type="InterPro" id="IPR011993">
    <property type="entry name" value="PH-like_dom_sf"/>
</dbReference>
<sequence length="807" mass="92479">MGLNAELTAILRDVVQFLEFLREVKLPTRLENIRDNLLIRSKDTLTMFVIERIGRSASPEPYLNMNAAGSKGLMVTLKTETELQEYVGAEEHPQKQQQQQDYYEAFQGMESTNNTATAIHETINNRQTKEEEIENTLVNIYANFSATETKSKCQLCGLLYRKEGKKLFVFEQYRSCWVGLVGLHLLIYGSDRDNRPCTILPIHGYMARAAPNAIPRDQRRSESTFEIFRPGCRTFQFSAKNPKDMEQWITKICELGSEKKIESKELTREVDNIVANNIIKQSNDSIQEDLNCKEERYQDVSSLSINEPSDKSSIIPPVANKETEREANDSSTKDSFHVSTDSSLPQFSNISDTVTSSRLHSTSPPPLPARIPRKLLTVSVRNSSYEFPDEEEDDIYHKIEEVRDTTQYGNVGDTFQSQIKINDEQSNKKSTTYDDVRASIKSGHKFDDKRKKKETNRKSIASRNELTYDDTANTMSEDNKVVDEQNKFVSYDNVENIVLNTKSIKAQTMNKTDEPSKSPQKKSFLNRMRSKKDFPRKNEKKTKCKTSPQLLPSVNNQELSTYYDDISDLMNIQQETIRVEEQQSEYTCPPPPRPIYAKPPIINDVIDTDQFYDDVAYRDKSKNYKLPQQTTKNLSPDFVRTNINRPVLCENINYSQGSSLVDNEHYKIPPPRSELCYPKSLSINQQVDDLYDDIAILADFTARQKEVLNNRDHENLIRSQSSPEKKSWNRFVTGKKSKMIDSTVIETNGRVLTELEDSSDDCGEQHTSLRMNTFQKLISRMENSLSKTSAKSASSILLNKTNITNNV</sequence>
<accession>A0A8B8H027</accession>
<dbReference type="RefSeq" id="XP_026296459.1">
    <property type="nucleotide sequence ID" value="XM_026440674.1"/>
</dbReference>
<evidence type="ECO:0000313" key="6">
    <source>
        <dbReference type="RefSeq" id="XP_026296459.1"/>
    </source>
</evidence>
<dbReference type="SMART" id="SM00233">
    <property type="entry name" value="PH"/>
    <property type="match status" value="1"/>
</dbReference>
<dbReference type="Proteomes" id="UP000005203">
    <property type="component" value="Linkage group LG1"/>
</dbReference>
<evidence type="ECO:0000313" key="3">
    <source>
        <dbReference type="EnsemblMetazoa" id="XP_026296455"/>
    </source>
</evidence>
<dbReference type="SUPFAM" id="SSF50729">
    <property type="entry name" value="PH domain-like"/>
    <property type="match status" value="1"/>
</dbReference>
<feature type="compositionally biased region" description="Basic and acidic residues" evidence="1">
    <location>
        <begin position="321"/>
        <end position="336"/>
    </location>
</feature>
<organism evidence="3">
    <name type="scientific">Apis mellifera</name>
    <name type="common">Honeybee</name>
    <dbReference type="NCBI Taxonomy" id="7460"/>
    <lineage>
        <taxon>Eukaryota</taxon>
        <taxon>Metazoa</taxon>
        <taxon>Ecdysozoa</taxon>
        <taxon>Arthropoda</taxon>
        <taxon>Hexapoda</taxon>
        <taxon>Insecta</taxon>
        <taxon>Pterygota</taxon>
        <taxon>Neoptera</taxon>
        <taxon>Endopterygota</taxon>
        <taxon>Hymenoptera</taxon>
        <taxon>Apocrita</taxon>
        <taxon>Aculeata</taxon>
        <taxon>Apoidea</taxon>
        <taxon>Anthophila</taxon>
        <taxon>Apidae</taxon>
        <taxon>Apis</taxon>
    </lineage>
</organism>
<dbReference type="EnsemblMetazoa" id="XM_026440670">
    <property type="protein sequence ID" value="XP_026296455"/>
    <property type="gene ID" value="LOC102654510"/>
</dbReference>
<evidence type="ECO:0000256" key="1">
    <source>
        <dbReference type="SAM" id="MobiDB-lite"/>
    </source>
</evidence>
<dbReference type="EnsemblMetazoa" id="XM_026440674">
    <property type="protein sequence ID" value="XP_026296459"/>
    <property type="gene ID" value="LOC102654510"/>
</dbReference>
<dbReference type="Pfam" id="PF00169">
    <property type="entry name" value="PH"/>
    <property type="match status" value="1"/>
</dbReference>
<reference evidence="3" key="1">
    <citation type="submission" date="2021-01" db="UniProtKB">
        <authorList>
            <consortium name="EnsemblMetazoa"/>
        </authorList>
    </citation>
    <scope>IDENTIFICATION</scope>
    <source>
        <strain evidence="3">DH4</strain>
    </source>
</reference>
<accession>A0A7M7L908</accession>
<feature type="region of interest" description="Disordered" evidence="1">
    <location>
        <begin position="299"/>
        <end position="370"/>
    </location>
</feature>
<accession>A0A7M7L202</accession>